<evidence type="ECO:0000313" key="3">
    <source>
        <dbReference type="EMBL" id="QOY90435.1"/>
    </source>
</evidence>
<evidence type="ECO:0000259" key="2">
    <source>
        <dbReference type="Pfam" id="PF13581"/>
    </source>
</evidence>
<evidence type="ECO:0000256" key="1">
    <source>
        <dbReference type="ARBA" id="ARBA00022527"/>
    </source>
</evidence>
<keyword evidence="3" id="KW-0547">Nucleotide-binding</keyword>
<keyword evidence="4" id="KW-1185">Reference proteome</keyword>
<dbReference type="GO" id="GO:0004674">
    <property type="term" value="F:protein serine/threonine kinase activity"/>
    <property type="evidence" value="ECO:0007669"/>
    <property type="project" value="UniProtKB-KW"/>
</dbReference>
<proteinExistence type="predicted"/>
<dbReference type="EMBL" id="CP063849">
    <property type="protein sequence ID" value="QOY90435.1"/>
    <property type="molecule type" value="Genomic_DNA"/>
</dbReference>
<keyword evidence="1" id="KW-0418">Kinase</keyword>
<dbReference type="Gene3D" id="3.30.565.10">
    <property type="entry name" value="Histidine kinase-like ATPase, C-terminal domain"/>
    <property type="match status" value="1"/>
</dbReference>
<feature type="domain" description="Histidine kinase/HSP90-like ATPase" evidence="2">
    <location>
        <begin position="13"/>
        <end position="139"/>
    </location>
</feature>
<dbReference type="RefSeq" id="WP_194452099.1">
    <property type="nucleotide sequence ID" value="NZ_CP063849.1"/>
</dbReference>
<organism evidence="3 4">
    <name type="scientific">Paludibaculum fermentans</name>
    <dbReference type="NCBI Taxonomy" id="1473598"/>
    <lineage>
        <taxon>Bacteria</taxon>
        <taxon>Pseudomonadati</taxon>
        <taxon>Acidobacteriota</taxon>
        <taxon>Terriglobia</taxon>
        <taxon>Bryobacterales</taxon>
        <taxon>Bryobacteraceae</taxon>
        <taxon>Paludibaculum</taxon>
    </lineage>
</organism>
<evidence type="ECO:0000313" key="4">
    <source>
        <dbReference type="Proteomes" id="UP000593892"/>
    </source>
</evidence>
<keyword evidence="3" id="KW-0067">ATP-binding</keyword>
<dbReference type="KEGG" id="pfer:IRI77_10905"/>
<accession>A0A7S7NVC1</accession>
<dbReference type="InterPro" id="IPR003594">
    <property type="entry name" value="HATPase_dom"/>
</dbReference>
<dbReference type="CDD" id="cd16936">
    <property type="entry name" value="HATPase_RsbW-like"/>
    <property type="match status" value="1"/>
</dbReference>
<dbReference type="Proteomes" id="UP000593892">
    <property type="component" value="Chromosome"/>
</dbReference>
<keyword evidence="1" id="KW-0808">Transferase</keyword>
<dbReference type="InterPro" id="IPR036890">
    <property type="entry name" value="HATPase_C_sf"/>
</dbReference>
<protein>
    <submittedName>
        <fullName evidence="3">ATP-binding protein</fullName>
    </submittedName>
</protein>
<name>A0A7S7NVC1_PALFE</name>
<dbReference type="InterPro" id="IPR050267">
    <property type="entry name" value="Anti-sigma-factor_SerPK"/>
</dbReference>
<gene>
    <name evidence="3" type="ORF">IRI77_10905</name>
</gene>
<keyword evidence="1" id="KW-0723">Serine/threonine-protein kinase</keyword>
<reference evidence="3 4" key="1">
    <citation type="submission" date="2020-10" db="EMBL/GenBank/DDBJ databases">
        <title>Complete genome sequence of Paludibaculum fermentans P105T, a facultatively anaerobic acidobacterium capable of dissimilatory Fe(III) reduction.</title>
        <authorList>
            <person name="Dedysh S.N."/>
            <person name="Beletsky A.V."/>
            <person name="Kulichevskaya I.S."/>
            <person name="Mardanov A.V."/>
            <person name="Ravin N.V."/>
        </authorList>
    </citation>
    <scope>NUCLEOTIDE SEQUENCE [LARGE SCALE GENOMIC DNA]</scope>
    <source>
        <strain evidence="3 4">P105</strain>
    </source>
</reference>
<dbReference type="GO" id="GO:0005524">
    <property type="term" value="F:ATP binding"/>
    <property type="evidence" value="ECO:0007669"/>
    <property type="project" value="UniProtKB-KW"/>
</dbReference>
<dbReference type="Pfam" id="PF13581">
    <property type="entry name" value="HATPase_c_2"/>
    <property type="match status" value="1"/>
</dbReference>
<dbReference type="PANTHER" id="PTHR35526">
    <property type="entry name" value="ANTI-SIGMA-F FACTOR RSBW-RELATED"/>
    <property type="match status" value="1"/>
</dbReference>
<dbReference type="AlphaFoldDB" id="A0A7S7NVC1"/>
<sequence length="144" mass="16171">MPSFEKTFSLKVPSSTENLAMIRDFVSNIGVQVGFNEGEVARLALAVDEACANVIEHAYGLEATHDVTIRAVVDDDTLRFEIIDTGRGFDPGQMQPQEVEELIRQRKSGGLGLRLIRTIMDDVQYRIVPGEKNELRMVKKLKKH</sequence>
<dbReference type="SUPFAM" id="SSF55874">
    <property type="entry name" value="ATPase domain of HSP90 chaperone/DNA topoisomerase II/histidine kinase"/>
    <property type="match status" value="1"/>
</dbReference>
<dbReference type="PANTHER" id="PTHR35526:SF3">
    <property type="entry name" value="ANTI-SIGMA-F FACTOR RSBW"/>
    <property type="match status" value="1"/>
</dbReference>